<evidence type="ECO:0000256" key="1">
    <source>
        <dbReference type="ARBA" id="ARBA00022603"/>
    </source>
</evidence>
<dbReference type="CDD" id="cd02440">
    <property type="entry name" value="AdoMet_MTases"/>
    <property type="match status" value="1"/>
</dbReference>
<reference evidence="6 7" key="1">
    <citation type="submission" date="2019-01" db="EMBL/GenBank/DDBJ databases">
        <title>Nocardioides guangzhouensis sp. nov., an actinobacterium isolated from soil.</title>
        <authorList>
            <person name="Fu Y."/>
            <person name="Cai Y."/>
            <person name="Lin Z."/>
            <person name="Chen P."/>
        </authorList>
    </citation>
    <scope>NUCLEOTIDE SEQUENCE [LARGE SCALE GENOMIC DNA]</scope>
    <source>
        <strain evidence="6 7">130</strain>
    </source>
</reference>
<dbReference type="PANTHER" id="PTHR11061:SF30">
    <property type="entry name" value="TRNA (URACIL(54)-C(5))-METHYLTRANSFERASE"/>
    <property type="match status" value="1"/>
</dbReference>
<dbReference type="GO" id="GO:0070041">
    <property type="term" value="F:rRNA (uridine-C5-)-methyltransferase activity"/>
    <property type="evidence" value="ECO:0007669"/>
    <property type="project" value="TreeGrafter"/>
</dbReference>
<dbReference type="SUPFAM" id="SSF50249">
    <property type="entry name" value="Nucleic acid-binding proteins"/>
    <property type="match status" value="1"/>
</dbReference>
<evidence type="ECO:0000256" key="2">
    <source>
        <dbReference type="ARBA" id="ARBA00022679"/>
    </source>
</evidence>
<dbReference type="PANTHER" id="PTHR11061">
    <property type="entry name" value="RNA M5U METHYLTRANSFERASE"/>
    <property type="match status" value="1"/>
</dbReference>
<feature type="domain" description="TRAM" evidence="5">
    <location>
        <begin position="13"/>
        <end position="76"/>
    </location>
</feature>
<dbReference type="InterPro" id="IPR012340">
    <property type="entry name" value="NA-bd_OB-fold"/>
</dbReference>
<dbReference type="InterPro" id="IPR002792">
    <property type="entry name" value="TRAM_dom"/>
</dbReference>
<organism evidence="6 7">
    <name type="scientific">Nocardioides guangzhouensis</name>
    <dbReference type="NCBI Taxonomy" id="2497878"/>
    <lineage>
        <taxon>Bacteria</taxon>
        <taxon>Bacillati</taxon>
        <taxon>Actinomycetota</taxon>
        <taxon>Actinomycetes</taxon>
        <taxon>Propionibacteriales</taxon>
        <taxon>Nocardioidaceae</taxon>
        <taxon>Nocardioides</taxon>
    </lineage>
</organism>
<name>A0A4Q4ZFW9_9ACTN</name>
<dbReference type="InterPro" id="IPR010280">
    <property type="entry name" value="U5_MeTrfase_fam"/>
</dbReference>
<evidence type="ECO:0000313" key="6">
    <source>
        <dbReference type="EMBL" id="RYP87017.1"/>
    </source>
</evidence>
<keyword evidence="7" id="KW-1185">Reference proteome</keyword>
<accession>A0A4Q4ZFW9</accession>
<dbReference type="GO" id="GO:0070475">
    <property type="term" value="P:rRNA base methylation"/>
    <property type="evidence" value="ECO:0007669"/>
    <property type="project" value="TreeGrafter"/>
</dbReference>
<dbReference type="Gene3D" id="3.40.50.150">
    <property type="entry name" value="Vaccinia Virus protein VP39"/>
    <property type="match status" value="2"/>
</dbReference>
<dbReference type="RefSeq" id="WP_134715592.1">
    <property type="nucleotide sequence ID" value="NZ_SDKM01000008.1"/>
</dbReference>
<dbReference type="Pfam" id="PF01938">
    <property type="entry name" value="TRAM"/>
    <property type="match status" value="1"/>
</dbReference>
<comment type="caution">
    <text evidence="6">The sequence shown here is derived from an EMBL/GenBank/DDBJ whole genome shotgun (WGS) entry which is preliminary data.</text>
</comment>
<feature type="active site" description="Nucleophile" evidence="4">
    <location>
        <position position="334"/>
    </location>
</feature>
<dbReference type="Proteomes" id="UP000295198">
    <property type="component" value="Unassembled WGS sequence"/>
</dbReference>
<dbReference type="InterPro" id="IPR029063">
    <property type="entry name" value="SAM-dependent_MTases_sf"/>
</dbReference>
<dbReference type="AlphaFoldDB" id="A0A4Q4ZFW9"/>
<dbReference type="PROSITE" id="PS50926">
    <property type="entry name" value="TRAM"/>
    <property type="match status" value="1"/>
</dbReference>
<proteinExistence type="inferred from homology"/>
<evidence type="ECO:0000256" key="4">
    <source>
        <dbReference type="PROSITE-ProRule" id="PRU01024"/>
    </source>
</evidence>
<protein>
    <submittedName>
        <fullName evidence="6">Class I SAM-dependent RNA methyltransferase</fullName>
    </submittedName>
</protein>
<evidence type="ECO:0000256" key="3">
    <source>
        <dbReference type="ARBA" id="ARBA00022691"/>
    </source>
</evidence>
<dbReference type="PROSITE" id="PS51687">
    <property type="entry name" value="SAM_MT_RNA_M5U"/>
    <property type="match status" value="1"/>
</dbReference>
<feature type="binding site" evidence="4">
    <location>
        <position position="210"/>
    </location>
    <ligand>
        <name>S-adenosyl-L-methionine</name>
        <dbReference type="ChEBI" id="CHEBI:59789"/>
    </ligand>
</feature>
<feature type="binding site" evidence="4">
    <location>
        <position position="307"/>
    </location>
    <ligand>
        <name>S-adenosyl-L-methionine</name>
        <dbReference type="ChEBI" id="CHEBI:59789"/>
    </ligand>
</feature>
<dbReference type="SUPFAM" id="SSF53335">
    <property type="entry name" value="S-adenosyl-L-methionine-dependent methyltransferases"/>
    <property type="match status" value="1"/>
</dbReference>
<keyword evidence="1 4" id="KW-0489">Methyltransferase</keyword>
<evidence type="ECO:0000259" key="5">
    <source>
        <dbReference type="PROSITE" id="PS50926"/>
    </source>
</evidence>
<keyword evidence="3 4" id="KW-0949">S-adenosyl-L-methionine</keyword>
<sequence length="377" mass="41036">MARNPRQRQPRGESVVGHRFTVTVGPVAHGGHCVARVSEAGDRVVFVRHALPGEEVLVEITEGTEGDRFWRGDAVAVHSASPDRVPPPCPYAGPGLCGGCDFQHVALPTQRELKAAVVREQLARLARLEVDVEVEPVPGDTDGLGWRTRMEYAATRDGLRGMRKHRSREVVAIDRCLIAHPDAVELPAPGVRTEQVLDRRYRVSANGFWQVHPGAPSTLVATVLDQLAPRPGERVLDLYAAVGLFAGFLGDRVGDSGRVVAVEGDKTACRHARENLSDLPHAEVAVGSVDRVLASSYDEPFDLVVLDPPREGARRTVVQQVVDRRPRAVAYVACDPAALARDLATFAELGYRLISLRAFDLFPMTHHVECVALVEPA</sequence>
<dbReference type="OrthoDB" id="9804590at2"/>
<dbReference type="Gene3D" id="2.40.50.140">
    <property type="entry name" value="Nucleic acid-binding proteins"/>
    <property type="match status" value="1"/>
</dbReference>
<keyword evidence="2 4" id="KW-0808">Transferase</keyword>
<comment type="similarity">
    <text evidence="4">Belongs to the class I-like SAM-binding methyltransferase superfamily. RNA M5U methyltransferase family.</text>
</comment>
<evidence type="ECO:0000313" key="7">
    <source>
        <dbReference type="Proteomes" id="UP000295198"/>
    </source>
</evidence>
<feature type="binding site" evidence="4">
    <location>
        <position position="263"/>
    </location>
    <ligand>
        <name>S-adenosyl-L-methionine</name>
        <dbReference type="ChEBI" id="CHEBI:59789"/>
    </ligand>
</feature>
<gene>
    <name evidence="6" type="ORF">EKO23_06995</name>
</gene>
<dbReference type="PROSITE" id="PS01231">
    <property type="entry name" value="TRMA_2"/>
    <property type="match status" value="1"/>
</dbReference>
<dbReference type="Pfam" id="PF05958">
    <property type="entry name" value="tRNA_U5-meth_tr"/>
    <property type="match status" value="1"/>
</dbReference>
<dbReference type="InterPro" id="IPR030391">
    <property type="entry name" value="MeTrfase_TrmA_CS"/>
</dbReference>
<feature type="binding site" evidence="4">
    <location>
        <position position="239"/>
    </location>
    <ligand>
        <name>S-adenosyl-L-methionine</name>
        <dbReference type="ChEBI" id="CHEBI:59789"/>
    </ligand>
</feature>
<dbReference type="Gene3D" id="2.40.50.1070">
    <property type="match status" value="1"/>
</dbReference>
<dbReference type="EMBL" id="SDKM01000008">
    <property type="protein sequence ID" value="RYP87017.1"/>
    <property type="molecule type" value="Genomic_DNA"/>
</dbReference>